<sequence>MTKKRRASSSSTKKTSSSAAAAAMSSSPFPYPSPPPATPPRLPRSSLARGSSMRIGVAASTRSQLSVSQLPVLSPPLKKRVMGRRHAKAVKLQLPDDDDTDADAAKDGYTDKDGYIDTNSYNTTEDAENSCCGYKSGTTSQVAEETVQPLKPDPYLPEAYQREATVLRHGDSFYNAMLTRVRIHHNYSEFIALQALEFDQDFYLWTRAGRVGCAGKTTLQRFSSVEKVAFEFCLLFSSKTNCEWNERHAALRFQEGSYTWIELDYSMGTPYSQSLTSALADNQGEMDHADSFQDFELVSATSSPLPPASASSRKRRRTAAWNAYLSSSSTTGVGAATASSSTQQSQGSQQFDWLYANSDGDAAAAACASLTETSTCACVVAPPSRLSTDVQDFVTLIADHSELSYAQTVTDDGAGDAVMKLPLGRLSKTTIKRGYETLEEMYAALRDRQVSRAQLTSLSSHFYSLVPHHSRLEVIDTMVKLGKKVQLMAEVGISVRGIAHDPVARRCASRNYLDECYELLECELQPVKSSNPDFALIQTYIRNSNCCGRKQDRLQLLSVFSVEKSEQETRFKPFRKFSNRRVRALDALDWFAHVIFNSLSRSEGANCCRARSSCCIAQILWHGSHLANWSGILSEGLRIAPPEVASNGRIFGKGLYFTDKVTKAQAYCHCRPTNGHNQCVLALSEVALGACKEMLNSDDNAKQFVHTGSGGRANEAYFHSCKGVGSCRPDSSGDVVDTHGAIWPLGKSVQPEKRTGLHHSEYIIYNPNQTRMRYVVLAESPY</sequence>
<dbReference type="AlphaFoldDB" id="M4BVP0"/>
<dbReference type="InterPro" id="IPR050800">
    <property type="entry name" value="ARTD/PARP"/>
</dbReference>
<dbReference type="GO" id="GO:0016779">
    <property type="term" value="F:nucleotidyltransferase activity"/>
    <property type="evidence" value="ECO:0007669"/>
    <property type="project" value="UniProtKB-KW"/>
</dbReference>
<evidence type="ECO:0000313" key="13">
    <source>
        <dbReference type="EnsemblProtists" id="HpaP810584"/>
    </source>
</evidence>
<dbReference type="PANTHER" id="PTHR10459:SF60">
    <property type="entry name" value="POLY [ADP-RIBOSE] POLYMERASE 2"/>
    <property type="match status" value="1"/>
</dbReference>
<feature type="compositionally biased region" description="Pro residues" evidence="9">
    <location>
        <begin position="29"/>
        <end position="42"/>
    </location>
</feature>
<evidence type="ECO:0000256" key="9">
    <source>
        <dbReference type="SAM" id="MobiDB-lite"/>
    </source>
</evidence>
<dbReference type="InParanoid" id="M4BVP0"/>
<dbReference type="SUPFAM" id="SSF142921">
    <property type="entry name" value="WGR domain-like"/>
    <property type="match status" value="1"/>
</dbReference>
<evidence type="ECO:0000256" key="3">
    <source>
        <dbReference type="ARBA" id="ARBA00022679"/>
    </source>
</evidence>
<feature type="compositionally biased region" description="Low complexity" evidence="9">
    <location>
        <begin position="8"/>
        <end position="28"/>
    </location>
</feature>
<dbReference type="Pfam" id="PF05406">
    <property type="entry name" value="WGR"/>
    <property type="match status" value="1"/>
</dbReference>
<comment type="catalytic activity">
    <reaction evidence="7">
        <text>NAD(+) + (ADP-D-ribosyl)n-acceptor = nicotinamide + (ADP-D-ribosyl)n+1-acceptor + H(+).</text>
        <dbReference type="EC" id="2.4.2.30"/>
    </reaction>
</comment>
<dbReference type="PANTHER" id="PTHR10459">
    <property type="entry name" value="DNA LIGASE"/>
    <property type="match status" value="1"/>
</dbReference>
<evidence type="ECO:0000256" key="5">
    <source>
        <dbReference type="ARBA" id="ARBA00023027"/>
    </source>
</evidence>
<dbReference type="GO" id="GO:0003950">
    <property type="term" value="F:NAD+ poly-ADP-ribosyltransferase activity"/>
    <property type="evidence" value="ECO:0007669"/>
    <property type="project" value="UniProtKB-UniRule"/>
</dbReference>
<dbReference type="InterPro" id="IPR004102">
    <property type="entry name" value="Poly(ADP-ribose)pol_reg_dom"/>
</dbReference>
<evidence type="ECO:0000256" key="8">
    <source>
        <dbReference type="RuleBase" id="RU362114"/>
    </source>
</evidence>
<organism evidence="13 14">
    <name type="scientific">Hyaloperonospora arabidopsidis (strain Emoy2)</name>
    <name type="common">Downy mildew agent</name>
    <name type="synonym">Peronospora arabidopsidis</name>
    <dbReference type="NCBI Taxonomy" id="559515"/>
    <lineage>
        <taxon>Eukaryota</taxon>
        <taxon>Sar</taxon>
        <taxon>Stramenopiles</taxon>
        <taxon>Oomycota</taxon>
        <taxon>Peronosporomycetes</taxon>
        <taxon>Peronosporales</taxon>
        <taxon>Peronosporaceae</taxon>
        <taxon>Hyaloperonospora</taxon>
    </lineage>
</organism>
<evidence type="ECO:0000256" key="4">
    <source>
        <dbReference type="ARBA" id="ARBA00022695"/>
    </source>
</evidence>
<reference evidence="14" key="1">
    <citation type="journal article" date="2010" name="Science">
        <title>Signatures of adaptation to obligate biotrophy in the Hyaloperonospora arabidopsidis genome.</title>
        <authorList>
            <person name="Baxter L."/>
            <person name="Tripathy S."/>
            <person name="Ishaque N."/>
            <person name="Boot N."/>
            <person name="Cabral A."/>
            <person name="Kemen E."/>
            <person name="Thines M."/>
            <person name="Ah-Fong A."/>
            <person name="Anderson R."/>
            <person name="Badejoko W."/>
            <person name="Bittner-Eddy P."/>
            <person name="Boore J.L."/>
            <person name="Chibucos M.C."/>
            <person name="Coates M."/>
            <person name="Dehal P."/>
            <person name="Delehaunty K."/>
            <person name="Dong S."/>
            <person name="Downton P."/>
            <person name="Dumas B."/>
            <person name="Fabro G."/>
            <person name="Fronick C."/>
            <person name="Fuerstenberg S.I."/>
            <person name="Fulton L."/>
            <person name="Gaulin E."/>
            <person name="Govers F."/>
            <person name="Hughes L."/>
            <person name="Humphray S."/>
            <person name="Jiang R.H."/>
            <person name="Judelson H."/>
            <person name="Kamoun S."/>
            <person name="Kyung K."/>
            <person name="Meijer H."/>
            <person name="Minx P."/>
            <person name="Morris P."/>
            <person name="Nelson J."/>
            <person name="Phuntumart V."/>
            <person name="Qutob D."/>
            <person name="Rehmany A."/>
            <person name="Rougon-Cardoso A."/>
            <person name="Ryden P."/>
            <person name="Torto-Alalibo T."/>
            <person name="Studholme D."/>
            <person name="Wang Y."/>
            <person name="Win J."/>
            <person name="Wood J."/>
            <person name="Clifton S.W."/>
            <person name="Rogers J."/>
            <person name="Van den Ackerveken G."/>
            <person name="Jones J.D."/>
            <person name="McDowell J.M."/>
            <person name="Beynon J."/>
            <person name="Tyler B.M."/>
        </authorList>
    </citation>
    <scope>NUCLEOTIDE SEQUENCE [LARGE SCALE GENOMIC DNA]</scope>
    <source>
        <strain evidence="14">Emoy2</strain>
    </source>
</reference>
<name>M4BVP0_HYAAE</name>
<dbReference type="SMART" id="SM00773">
    <property type="entry name" value="WGR"/>
    <property type="match status" value="1"/>
</dbReference>
<evidence type="ECO:0000259" key="11">
    <source>
        <dbReference type="PROSITE" id="PS51060"/>
    </source>
</evidence>
<dbReference type="InterPro" id="IPR012317">
    <property type="entry name" value="Poly(ADP-ribose)pol_cat_dom"/>
</dbReference>
<dbReference type="GO" id="GO:0005730">
    <property type="term" value="C:nucleolus"/>
    <property type="evidence" value="ECO:0007669"/>
    <property type="project" value="TreeGrafter"/>
</dbReference>
<dbReference type="Pfam" id="PF00644">
    <property type="entry name" value="PARP"/>
    <property type="match status" value="1"/>
</dbReference>
<keyword evidence="3 8" id="KW-0808">Transferase</keyword>
<proteinExistence type="predicted"/>
<feature type="domain" description="PARP catalytic" evidence="10">
    <location>
        <begin position="511"/>
        <end position="782"/>
    </location>
</feature>
<comment type="subcellular location">
    <subcellularLocation>
        <location evidence="1">Nucleus</location>
    </subcellularLocation>
</comment>
<protein>
    <recommendedName>
        <fullName evidence="8">Poly [ADP-ribose] polymerase</fullName>
        <shortName evidence="8">PARP</shortName>
        <ecNumber evidence="8">2.4.2.-</ecNumber>
    </recommendedName>
</protein>
<evidence type="ECO:0000259" key="12">
    <source>
        <dbReference type="PROSITE" id="PS51977"/>
    </source>
</evidence>
<dbReference type="SUPFAM" id="SSF56399">
    <property type="entry name" value="ADP-ribosylation"/>
    <property type="match status" value="1"/>
</dbReference>
<dbReference type="InterPro" id="IPR036930">
    <property type="entry name" value="WGR_dom_sf"/>
</dbReference>
<dbReference type="eggNOG" id="KOG1037">
    <property type="taxonomic scope" value="Eukaryota"/>
</dbReference>
<dbReference type="Pfam" id="PF02877">
    <property type="entry name" value="PARP_reg"/>
    <property type="match status" value="1"/>
</dbReference>
<keyword evidence="4" id="KW-0548">Nucleotidyltransferase</keyword>
<reference evidence="13" key="2">
    <citation type="submission" date="2015-06" db="UniProtKB">
        <authorList>
            <consortium name="EnsemblProtists"/>
        </authorList>
    </citation>
    <scope>IDENTIFICATION</scope>
    <source>
        <strain evidence="13">Emoy2</strain>
    </source>
</reference>
<keyword evidence="14" id="KW-1185">Reference proteome</keyword>
<evidence type="ECO:0000313" key="14">
    <source>
        <dbReference type="Proteomes" id="UP000011713"/>
    </source>
</evidence>
<dbReference type="STRING" id="559515.M4BVP0"/>
<dbReference type="VEuPathDB" id="FungiDB:HpaG810584"/>
<dbReference type="PROSITE" id="PS51977">
    <property type="entry name" value="WGR"/>
    <property type="match status" value="1"/>
</dbReference>
<evidence type="ECO:0000256" key="6">
    <source>
        <dbReference type="ARBA" id="ARBA00023242"/>
    </source>
</evidence>
<dbReference type="PROSITE" id="PS51059">
    <property type="entry name" value="PARP_CATALYTIC"/>
    <property type="match status" value="1"/>
</dbReference>
<keyword evidence="5 8" id="KW-0520">NAD</keyword>
<evidence type="ECO:0000259" key="10">
    <source>
        <dbReference type="PROSITE" id="PS51059"/>
    </source>
</evidence>
<dbReference type="EC" id="2.4.2.-" evidence="8"/>
<feature type="domain" description="PARP alpha-helical" evidence="11">
    <location>
        <begin position="383"/>
        <end position="502"/>
    </location>
</feature>
<dbReference type="EnsemblProtists" id="HpaT810584">
    <property type="protein sequence ID" value="HpaP810584"/>
    <property type="gene ID" value="HpaG810584"/>
</dbReference>
<dbReference type="Gene3D" id="3.90.228.10">
    <property type="match status" value="1"/>
</dbReference>
<keyword evidence="2 8" id="KW-0328">Glycosyltransferase</keyword>
<evidence type="ECO:0000256" key="1">
    <source>
        <dbReference type="ARBA" id="ARBA00004123"/>
    </source>
</evidence>
<dbReference type="CDD" id="cd01437">
    <property type="entry name" value="parp_like"/>
    <property type="match status" value="1"/>
</dbReference>
<dbReference type="InterPro" id="IPR008893">
    <property type="entry name" value="WGR_domain"/>
</dbReference>
<dbReference type="GO" id="GO:0070212">
    <property type="term" value="P:protein poly-ADP-ribosylation"/>
    <property type="evidence" value="ECO:0007669"/>
    <property type="project" value="TreeGrafter"/>
</dbReference>
<dbReference type="PROSITE" id="PS51060">
    <property type="entry name" value="PARP_ALPHA_HD"/>
    <property type="match status" value="1"/>
</dbReference>
<dbReference type="HOGENOM" id="CLU_004841_3_0_1"/>
<dbReference type="GO" id="GO:0006302">
    <property type="term" value="P:double-strand break repair"/>
    <property type="evidence" value="ECO:0007669"/>
    <property type="project" value="TreeGrafter"/>
</dbReference>
<dbReference type="EMBL" id="JH597984">
    <property type="status" value="NOT_ANNOTATED_CDS"/>
    <property type="molecule type" value="Genomic_DNA"/>
</dbReference>
<evidence type="ECO:0000256" key="7">
    <source>
        <dbReference type="ARBA" id="ARBA00033987"/>
    </source>
</evidence>
<accession>M4BVP0</accession>
<dbReference type="SUPFAM" id="SSF47587">
    <property type="entry name" value="Domain of poly(ADP-ribose) polymerase"/>
    <property type="match status" value="1"/>
</dbReference>
<keyword evidence="6" id="KW-0539">Nucleus</keyword>
<feature type="domain" description="WGR" evidence="12">
    <location>
        <begin position="163"/>
        <end position="258"/>
    </location>
</feature>
<dbReference type="InterPro" id="IPR036616">
    <property type="entry name" value="Poly(ADP-ribose)pol_reg_dom_sf"/>
</dbReference>
<dbReference type="OMA" id="NRRILWH"/>
<dbReference type="Gene3D" id="1.20.142.10">
    <property type="entry name" value="Poly(ADP-ribose) polymerase, regulatory domain"/>
    <property type="match status" value="1"/>
</dbReference>
<evidence type="ECO:0000256" key="2">
    <source>
        <dbReference type="ARBA" id="ARBA00022676"/>
    </source>
</evidence>
<feature type="region of interest" description="Disordered" evidence="9">
    <location>
        <begin position="1"/>
        <end position="68"/>
    </location>
</feature>
<dbReference type="GO" id="GO:1990404">
    <property type="term" value="F:NAD+-protein mono-ADP-ribosyltransferase activity"/>
    <property type="evidence" value="ECO:0007669"/>
    <property type="project" value="TreeGrafter"/>
</dbReference>
<dbReference type="Proteomes" id="UP000011713">
    <property type="component" value="Unassembled WGS sequence"/>
</dbReference>